<dbReference type="RefSeq" id="XP_030979593.1">
    <property type="nucleotide sequence ID" value="XM_031130965.1"/>
</dbReference>
<gene>
    <name evidence="2" type="ORF">PgNI_10991</name>
</gene>
<reference evidence="1 2" key="1">
    <citation type="journal article" date="2019" name="Mol. Biol. Evol.">
        <title>Blast fungal genomes show frequent chromosomal changes, gene gains and losses, and effector gene turnover.</title>
        <authorList>
            <person name="Gomez Luciano L.B."/>
            <person name="Jason Tsai I."/>
            <person name="Chuma I."/>
            <person name="Tosa Y."/>
            <person name="Chen Y.H."/>
            <person name="Li J.Y."/>
            <person name="Li M.Y."/>
            <person name="Jade Lu M.Y."/>
            <person name="Nakayashiki H."/>
            <person name="Li W.H."/>
        </authorList>
    </citation>
    <scope>NUCLEOTIDE SEQUENCE [LARGE SCALE GENOMIC DNA]</scope>
    <source>
        <strain evidence="1 2">NI907</strain>
    </source>
</reference>
<dbReference type="GeneID" id="41965870"/>
<dbReference type="Gene3D" id="3.30.70.100">
    <property type="match status" value="1"/>
</dbReference>
<accession>A0A6P8AXD9</accession>
<evidence type="ECO:0000313" key="2">
    <source>
        <dbReference type="RefSeq" id="XP_030979593.1"/>
    </source>
</evidence>
<organism evidence="1 2">
    <name type="scientific">Pyricularia grisea</name>
    <name type="common">Crabgrass-specific blast fungus</name>
    <name type="synonym">Magnaporthe grisea</name>
    <dbReference type="NCBI Taxonomy" id="148305"/>
    <lineage>
        <taxon>Eukaryota</taxon>
        <taxon>Fungi</taxon>
        <taxon>Dikarya</taxon>
        <taxon>Ascomycota</taxon>
        <taxon>Pezizomycotina</taxon>
        <taxon>Sordariomycetes</taxon>
        <taxon>Sordariomycetidae</taxon>
        <taxon>Magnaporthales</taxon>
        <taxon>Pyriculariaceae</taxon>
        <taxon>Pyricularia</taxon>
    </lineage>
</organism>
<sequence length="118" mass="13704">MPTAPLSPQDGDGFSAMIRAEIRPGRMDDFLSLFYSGTESWHRNPNVSFEVFRSKSEPTKLTWIQSWSKGINWFLQHHMSRDCMKQLHEATKDLCVKEQHVKIYELFGGPWAKAREGM</sequence>
<reference evidence="2" key="3">
    <citation type="submission" date="2025-08" db="UniProtKB">
        <authorList>
            <consortium name="RefSeq"/>
        </authorList>
    </citation>
    <scope>IDENTIFICATION</scope>
    <source>
        <strain evidence="2">NI907</strain>
    </source>
</reference>
<evidence type="ECO:0000313" key="1">
    <source>
        <dbReference type="Proteomes" id="UP000515153"/>
    </source>
</evidence>
<proteinExistence type="predicted"/>
<keyword evidence="1" id="KW-1185">Reference proteome</keyword>
<reference evidence="2" key="2">
    <citation type="submission" date="2019-10" db="EMBL/GenBank/DDBJ databases">
        <authorList>
            <consortium name="NCBI Genome Project"/>
        </authorList>
    </citation>
    <scope>NUCLEOTIDE SEQUENCE</scope>
    <source>
        <strain evidence="2">NI907</strain>
    </source>
</reference>
<dbReference type="KEGG" id="pgri:PgNI_10991"/>
<dbReference type="AlphaFoldDB" id="A0A6P8AXD9"/>
<protein>
    <recommendedName>
        <fullName evidence="3">ABM domain-containing protein</fullName>
    </recommendedName>
</protein>
<dbReference type="SUPFAM" id="SSF54909">
    <property type="entry name" value="Dimeric alpha+beta barrel"/>
    <property type="match status" value="1"/>
</dbReference>
<name>A0A6P8AXD9_PYRGI</name>
<dbReference type="InterPro" id="IPR011008">
    <property type="entry name" value="Dimeric_a/b-barrel"/>
</dbReference>
<dbReference type="Proteomes" id="UP000515153">
    <property type="component" value="Chromosome VII"/>
</dbReference>
<evidence type="ECO:0008006" key="3">
    <source>
        <dbReference type="Google" id="ProtNLM"/>
    </source>
</evidence>